<dbReference type="OrthoDB" id="41532at2759"/>
<feature type="domain" description="N-acetyltransferase" evidence="1">
    <location>
        <begin position="79"/>
        <end position="155"/>
    </location>
</feature>
<proteinExistence type="predicted"/>
<dbReference type="HOGENOM" id="CLU_1526042_0_0_1"/>
<dbReference type="Pfam" id="PF00583">
    <property type="entry name" value="Acetyltransf_1"/>
    <property type="match status" value="1"/>
</dbReference>
<dbReference type="AlphaFoldDB" id="W9CCA7"/>
<name>W9CCA7_SCLBF</name>
<dbReference type="STRING" id="1432307.W9CCA7"/>
<evidence type="ECO:0000259" key="1">
    <source>
        <dbReference type="Pfam" id="PF00583"/>
    </source>
</evidence>
<dbReference type="InterPro" id="IPR016181">
    <property type="entry name" value="Acyl_CoA_acyltransferase"/>
</dbReference>
<dbReference type="SUPFAM" id="SSF55729">
    <property type="entry name" value="Acyl-CoA N-acyltransferases (Nat)"/>
    <property type="match status" value="1"/>
</dbReference>
<comment type="caution">
    <text evidence="2">The sequence shown here is derived from an EMBL/GenBank/DDBJ whole genome shotgun (WGS) entry which is preliminary data.</text>
</comment>
<reference evidence="2 3" key="1">
    <citation type="journal article" date="2014" name="Genome Announc.">
        <title>Draft genome sequence of Sclerotinia borealis, a psychrophilic plant pathogenic fungus.</title>
        <authorList>
            <person name="Mardanov A.V."/>
            <person name="Beletsky A.V."/>
            <person name="Kadnikov V.V."/>
            <person name="Ignatov A.N."/>
            <person name="Ravin N.V."/>
        </authorList>
    </citation>
    <scope>NUCLEOTIDE SEQUENCE [LARGE SCALE GENOMIC DNA]</scope>
    <source>
        <strain evidence="3">F-4157</strain>
    </source>
</reference>
<dbReference type="InterPro" id="IPR000182">
    <property type="entry name" value="GNAT_dom"/>
</dbReference>
<keyword evidence="3" id="KW-1185">Reference proteome</keyword>
<sequence length="176" mass="19340">MASPPNSNDKKPHITTILATEAHQFEQAHEFLSNFYPTIILDLCFPPLGHTILAYATPSSSTTVPATESASGPQTQPLGTLVGCMSFGELADMPSRTPMCEIRYAFTISKHDYGIASHLVSCVIQTARDMAFDCVFVTTVASMRHSVKLYEELGFQIIEAYRDTTSEGKTFLKILL</sequence>
<dbReference type="GO" id="GO:0016747">
    <property type="term" value="F:acyltransferase activity, transferring groups other than amino-acyl groups"/>
    <property type="evidence" value="ECO:0007669"/>
    <property type="project" value="InterPro"/>
</dbReference>
<dbReference type="Proteomes" id="UP000019487">
    <property type="component" value="Unassembled WGS sequence"/>
</dbReference>
<evidence type="ECO:0000313" key="2">
    <source>
        <dbReference type="EMBL" id="ESZ93448.1"/>
    </source>
</evidence>
<accession>W9CCA7</accession>
<evidence type="ECO:0000313" key="3">
    <source>
        <dbReference type="Proteomes" id="UP000019487"/>
    </source>
</evidence>
<organism evidence="2 3">
    <name type="scientific">Sclerotinia borealis (strain F-4128)</name>
    <dbReference type="NCBI Taxonomy" id="1432307"/>
    <lineage>
        <taxon>Eukaryota</taxon>
        <taxon>Fungi</taxon>
        <taxon>Dikarya</taxon>
        <taxon>Ascomycota</taxon>
        <taxon>Pezizomycotina</taxon>
        <taxon>Leotiomycetes</taxon>
        <taxon>Helotiales</taxon>
        <taxon>Sclerotiniaceae</taxon>
        <taxon>Sclerotinia</taxon>
    </lineage>
</organism>
<gene>
    <name evidence="2" type="ORF">SBOR_6155</name>
</gene>
<dbReference type="EMBL" id="AYSA01000316">
    <property type="protein sequence ID" value="ESZ93448.1"/>
    <property type="molecule type" value="Genomic_DNA"/>
</dbReference>
<dbReference type="Gene3D" id="3.40.630.30">
    <property type="match status" value="1"/>
</dbReference>
<protein>
    <recommendedName>
        <fullName evidence="1">N-acetyltransferase domain-containing protein</fullName>
    </recommendedName>
</protein>